<accession>A0A9N7UST1</accession>
<sequence length="110" mass="11919">MAMEGRLRQQGSSTLPATGIWHSRGYSRAHVESPSDPCAGSPTASLLLLLLLLLLPHHHQTTLSTGEEEAEEEAEISVPCAQRHVCVNSRGDRRTAANGAAVIKFLKTHR</sequence>
<reference evidence="1" key="1">
    <citation type="submission" date="2020-03" db="EMBL/GenBank/DDBJ databases">
        <authorList>
            <person name="Weist P."/>
        </authorList>
    </citation>
    <scope>NUCLEOTIDE SEQUENCE</scope>
</reference>
<proteinExistence type="predicted"/>
<keyword evidence="2" id="KW-1185">Reference proteome</keyword>
<protein>
    <submittedName>
        <fullName evidence="1">Uncharacterized protein</fullName>
    </submittedName>
</protein>
<dbReference type="AlphaFoldDB" id="A0A9N7UST1"/>
<dbReference type="EMBL" id="CADEAL010002157">
    <property type="protein sequence ID" value="CAB1438439.1"/>
    <property type="molecule type" value="Genomic_DNA"/>
</dbReference>
<gene>
    <name evidence="1" type="ORF">PLEPLA_LOCUS26367</name>
</gene>
<evidence type="ECO:0000313" key="1">
    <source>
        <dbReference type="EMBL" id="CAB1438439.1"/>
    </source>
</evidence>
<dbReference type="Proteomes" id="UP001153269">
    <property type="component" value="Unassembled WGS sequence"/>
</dbReference>
<evidence type="ECO:0000313" key="2">
    <source>
        <dbReference type="Proteomes" id="UP001153269"/>
    </source>
</evidence>
<organism evidence="1 2">
    <name type="scientific">Pleuronectes platessa</name>
    <name type="common">European plaice</name>
    <dbReference type="NCBI Taxonomy" id="8262"/>
    <lineage>
        <taxon>Eukaryota</taxon>
        <taxon>Metazoa</taxon>
        <taxon>Chordata</taxon>
        <taxon>Craniata</taxon>
        <taxon>Vertebrata</taxon>
        <taxon>Euteleostomi</taxon>
        <taxon>Actinopterygii</taxon>
        <taxon>Neopterygii</taxon>
        <taxon>Teleostei</taxon>
        <taxon>Neoteleostei</taxon>
        <taxon>Acanthomorphata</taxon>
        <taxon>Carangaria</taxon>
        <taxon>Pleuronectiformes</taxon>
        <taxon>Pleuronectoidei</taxon>
        <taxon>Pleuronectidae</taxon>
        <taxon>Pleuronectes</taxon>
    </lineage>
</organism>
<comment type="caution">
    <text evidence="1">The sequence shown here is derived from an EMBL/GenBank/DDBJ whole genome shotgun (WGS) entry which is preliminary data.</text>
</comment>
<name>A0A9N7UST1_PLEPL</name>